<dbReference type="NCBIfam" id="TIGR01787">
    <property type="entry name" value="squalene_cyclas"/>
    <property type="match status" value="1"/>
</dbReference>
<evidence type="ECO:0000313" key="8">
    <source>
        <dbReference type="Proteomes" id="UP000000483"/>
    </source>
</evidence>
<dbReference type="Proteomes" id="UP000000483">
    <property type="component" value="Chromosome"/>
</dbReference>
<name>F2NEV8_DESAR</name>
<reference evidence="7 8" key="1">
    <citation type="journal article" date="2011" name="Stand. Genomic Sci.">
        <title>Complete genome sequence of the acetate-degrading sulfate reducer Desulfobacca acetoxidans type strain (ASRB2).</title>
        <authorList>
            <person name="Goker M."/>
            <person name="Teshima H."/>
            <person name="Lapidus A."/>
            <person name="Nolan M."/>
            <person name="Lucas S."/>
            <person name="Hammon N."/>
            <person name="Deshpande S."/>
            <person name="Cheng J.F."/>
            <person name="Tapia R."/>
            <person name="Han C."/>
            <person name="Goodwin L."/>
            <person name="Pitluck S."/>
            <person name="Huntemann M."/>
            <person name="Liolios K."/>
            <person name="Ivanova N."/>
            <person name="Pagani I."/>
            <person name="Mavromatis K."/>
            <person name="Ovchinikova G."/>
            <person name="Pati A."/>
            <person name="Chen A."/>
            <person name="Palaniappan K."/>
            <person name="Land M."/>
            <person name="Hauser L."/>
            <person name="Brambilla E.M."/>
            <person name="Rohde M."/>
            <person name="Spring S."/>
            <person name="Detter J.C."/>
            <person name="Woyke T."/>
            <person name="Bristow J."/>
            <person name="Eisen J.A."/>
            <person name="Markowitz V."/>
            <person name="Hugenholtz P."/>
            <person name="Kyrpides N.C."/>
            <person name="Klenk H.P."/>
        </authorList>
    </citation>
    <scope>NUCLEOTIDE SEQUENCE [LARGE SCALE GENOMIC DNA]</scope>
    <source>
        <strain evidence="8">ATCC 700848 / DSM 11109 / ASRB2</strain>
    </source>
</reference>
<evidence type="ECO:0000313" key="7">
    <source>
        <dbReference type="EMBL" id="AEB08298.1"/>
    </source>
</evidence>
<dbReference type="eggNOG" id="COG1657">
    <property type="taxonomic scope" value="Bacteria"/>
</dbReference>
<organism evidence="7 8">
    <name type="scientific">Desulfobacca acetoxidans (strain ATCC 700848 / DSM 11109 / ASRB2)</name>
    <dbReference type="NCBI Taxonomy" id="880072"/>
    <lineage>
        <taxon>Bacteria</taxon>
        <taxon>Pseudomonadati</taxon>
        <taxon>Thermodesulfobacteriota</taxon>
        <taxon>Desulfobaccia</taxon>
        <taxon>Desulfobaccales</taxon>
        <taxon>Desulfobaccaceae</taxon>
        <taxon>Desulfobacca</taxon>
    </lineage>
</organism>
<evidence type="ECO:0000256" key="4">
    <source>
        <dbReference type="ARBA" id="ARBA00023235"/>
    </source>
</evidence>
<keyword evidence="4 7" id="KW-0413">Isomerase</keyword>
<dbReference type="PANTHER" id="PTHR11764:SF20">
    <property type="entry name" value="LANOSTEROL SYNTHASE"/>
    <property type="match status" value="1"/>
</dbReference>
<evidence type="ECO:0000256" key="2">
    <source>
        <dbReference type="ARBA" id="ARBA00009755"/>
    </source>
</evidence>
<protein>
    <submittedName>
        <fullName evidence="7">Squalene-hopene cyclase</fullName>
        <ecNumber evidence="7">5.4.99.17</ecNumber>
    </submittedName>
</protein>
<evidence type="ECO:0000259" key="6">
    <source>
        <dbReference type="Pfam" id="PF13249"/>
    </source>
</evidence>
<reference evidence="8" key="2">
    <citation type="submission" date="2011-03" db="EMBL/GenBank/DDBJ databases">
        <title>The complete genome of Desulfobacca acetoxidans DSM 11109.</title>
        <authorList>
            <consortium name="US DOE Joint Genome Institute (JGI-PGF)"/>
            <person name="Lucas S."/>
            <person name="Copeland A."/>
            <person name="Lapidus A."/>
            <person name="Bruce D."/>
            <person name="Goodwin L."/>
            <person name="Pitluck S."/>
            <person name="Peters L."/>
            <person name="Kyrpides N."/>
            <person name="Mavromatis K."/>
            <person name="Ivanova N."/>
            <person name="Ovchinnikova G."/>
            <person name="Teshima H."/>
            <person name="Detter J.C."/>
            <person name="Han C."/>
            <person name="Land M."/>
            <person name="Hauser L."/>
            <person name="Markowitz V."/>
            <person name="Cheng J.-F."/>
            <person name="Hugenholtz P."/>
            <person name="Woyke T."/>
            <person name="Wu D."/>
            <person name="Spring S."/>
            <person name="Schueler E."/>
            <person name="Brambilla E."/>
            <person name="Klenk H.-P."/>
            <person name="Eisen J.A."/>
        </authorList>
    </citation>
    <scope>NUCLEOTIDE SEQUENCE [LARGE SCALE GENOMIC DNA]</scope>
    <source>
        <strain evidence="8">ATCC 700848 / DSM 11109 / ASRB2</strain>
    </source>
</reference>
<dbReference type="SUPFAM" id="SSF48239">
    <property type="entry name" value="Terpenoid cyclases/Protein prenyltransferases"/>
    <property type="match status" value="2"/>
</dbReference>
<dbReference type="Gene3D" id="1.50.10.20">
    <property type="match status" value="2"/>
</dbReference>
<keyword evidence="8" id="KW-1185">Reference proteome</keyword>
<dbReference type="InterPro" id="IPR008930">
    <property type="entry name" value="Terpenoid_cyclase/PrenylTrfase"/>
</dbReference>
<gene>
    <name evidence="7" type="ordered locus">Desac_0410</name>
</gene>
<feature type="domain" description="Squalene cyclase C-terminal" evidence="5">
    <location>
        <begin position="326"/>
        <end position="642"/>
    </location>
</feature>
<dbReference type="Pfam" id="PF13249">
    <property type="entry name" value="SQHop_cyclase_N"/>
    <property type="match status" value="1"/>
</dbReference>
<dbReference type="EC" id="5.4.99.17" evidence="7"/>
<feature type="domain" description="Squalene cyclase N-terminal" evidence="6">
    <location>
        <begin position="28"/>
        <end position="314"/>
    </location>
</feature>
<dbReference type="GO" id="GO:0016104">
    <property type="term" value="P:triterpenoid biosynthetic process"/>
    <property type="evidence" value="ECO:0007669"/>
    <property type="project" value="InterPro"/>
</dbReference>
<evidence type="ECO:0000256" key="1">
    <source>
        <dbReference type="ARBA" id="ARBA00004999"/>
    </source>
</evidence>
<keyword evidence="3" id="KW-0677">Repeat</keyword>
<dbReference type="NCBIfam" id="TIGR01507">
    <property type="entry name" value="hopene_cyclase"/>
    <property type="match status" value="1"/>
</dbReference>
<accession>F2NEV8</accession>
<dbReference type="UniPathway" id="UPA00337"/>
<dbReference type="EMBL" id="CP002629">
    <property type="protein sequence ID" value="AEB08298.1"/>
    <property type="molecule type" value="Genomic_DNA"/>
</dbReference>
<dbReference type="PANTHER" id="PTHR11764">
    <property type="entry name" value="TERPENE CYCLASE/MUTASE FAMILY MEMBER"/>
    <property type="match status" value="1"/>
</dbReference>
<evidence type="ECO:0000259" key="5">
    <source>
        <dbReference type="Pfam" id="PF13243"/>
    </source>
</evidence>
<dbReference type="GO" id="GO:0051007">
    <property type="term" value="F:squalene-hopene cyclase activity"/>
    <property type="evidence" value="ECO:0007669"/>
    <property type="project" value="UniProtKB-EC"/>
</dbReference>
<evidence type="ECO:0000256" key="3">
    <source>
        <dbReference type="ARBA" id="ARBA00022737"/>
    </source>
</evidence>
<sequence>MLRALKPHKTVLSWADAYISDKVEQAAAKAQKALLELQHPDGYWWAELEANVTITSEYIMLRSFLGLADADRFSRMANYILSQQLDNGGWSIYHGDGGDLSTTVEAYLALKLAGLQTTMPEMQQARQFILSRGGPLQSRVFTRIFLALFGQVSWRGIPTMPVEFVLLPLWTGLSIYELSSWSRATVVPLSVVMAYQPVCPLPPDRGVRELFHPWEDPLRDHRVRLKKNGLSLDNLFVFSDKLLKVYQGHPYPPLRQWALRRAEEWILTHQEETGDWGGIQPAMLNSILALHCLGYSNKHRAIKLGLEAMEFFTLAAGNRLWLQSCISPIWDTALSVRALTASGLQGTHPAVSKACQWILQQQIFRRGDWSVKNPYLAAGGWAFEFHNNWYPDIDDSAVVLMSLAEGLQEPQQHRTALDRGVHWCLGMQSQNGGFAAFDTDNTKAWLNHIPFADLKALIDPPTEDVTSRVLEMMGMFGYTADHVAASKAIAFLKSAQQPDGCWYGRWGVNYIYGTWSVLCGLKGIGEDMSSPYIRRAVAWLQDHQNEDGGWGETCASYKYPELRGQGPSTASQTAWALLGLIAAGEAGSPAVAKGIRYLVQTQTPSGRWEEPYFTGTGFPQHFMIRYHLYRDYFPLMALGNYLKSRGHYPDV</sequence>
<dbReference type="Pfam" id="PF13243">
    <property type="entry name" value="SQHop_cyclase_C"/>
    <property type="match status" value="1"/>
</dbReference>
<dbReference type="InterPro" id="IPR018333">
    <property type="entry name" value="Squalene_cyclase"/>
</dbReference>
<dbReference type="SFLD" id="SFLDG01016">
    <property type="entry name" value="Prenyltransferase_Like_2"/>
    <property type="match status" value="1"/>
</dbReference>
<dbReference type="InterPro" id="IPR032696">
    <property type="entry name" value="SQ_cyclase_C"/>
</dbReference>
<dbReference type="STRING" id="880072.Desac_0410"/>
<dbReference type="InterPro" id="IPR006400">
    <property type="entry name" value="Hopene-cyclase"/>
</dbReference>
<comment type="similarity">
    <text evidence="2">Belongs to the terpene cyclase/mutase family.</text>
</comment>
<comment type="pathway">
    <text evidence="1">Secondary metabolite biosynthesis; hopanoid biosynthesis.</text>
</comment>
<dbReference type="AlphaFoldDB" id="F2NEV8"/>
<dbReference type="InterPro" id="IPR032697">
    <property type="entry name" value="SQ_cyclase_N"/>
</dbReference>
<dbReference type="GO" id="GO:0005811">
    <property type="term" value="C:lipid droplet"/>
    <property type="evidence" value="ECO:0007669"/>
    <property type="project" value="InterPro"/>
</dbReference>
<dbReference type="KEGG" id="dao:Desac_0410"/>
<dbReference type="HOGENOM" id="CLU_019345_0_0_7"/>
<proteinExistence type="inferred from homology"/>
<dbReference type="CDD" id="cd02892">
    <property type="entry name" value="SQCY_1"/>
    <property type="match status" value="1"/>
</dbReference>